<dbReference type="CDD" id="cd23958">
    <property type="entry name" value="SCC2"/>
    <property type="match status" value="1"/>
</dbReference>
<dbReference type="GO" id="GO:0008270">
    <property type="term" value="F:zinc ion binding"/>
    <property type="evidence" value="ECO:0007669"/>
    <property type="project" value="UniProtKB-KW"/>
</dbReference>
<dbReference type="SMART" id="SM00249">
    <property type="entry name" value="PHD"/>
    <property type="match status" value="1"/>
</dbReference>
<dbReference type="InterPro" id="IPR019793">
    <property type="entry name" value="Peroxidases_heam-ligand_BS"/>
</dbReference>
<feature type="region of interest" description="Disordered" evidence="12">
    <location>
        <begin position="1670"/>
        <end position="1692"/>
    </location>
</feature>
<proteinExistence type="inferred from homology"/>
<evidence type="ECO:0000259" key="13">
    <source>
        <dbReference type="PROSITE" id="PS50016"/>
    </source>
</evidence>
<evidence type="ECO:0000313" key="15">
    <source>
        <dbReference type="Proteomes" id="UP000886885"/>
    </source>
</evidence>
<dbReference type="GO" id="GO:0010468">
    <property type="term" value="P:regulation of gene expression"/>
    <property type="evidence" value="ECO:0007669"/>
    <property type="project" value="InterPro"/>
</dbReference>
<evidence type="ECO:0000256" key="8">
    <source>
        <dbReference type="ARBA" id="ARBA00023242"/>
    </source>
</evidence>
<evidence type="ECO:0000256" key="6">
    <source>
        <dbReference type="ARBA" id="ARBA00023002"/>
    </source>
</evidence>
<dbReference type="GO" id="GO:0090694">
    <property type="term" value="C:Scc2-Scc4 cohesin loading complex"/>
    <property type="evidence" value="ECO:0007669"/>
    <property type="project" value="TreeGrafter"/>
</dbReference>
<dbReference type="Pfam" id="PF12765">
    <property type="entry name" value="Cohesin_HEAT"/>
    <property type="match status" value="2"/>
</dbReference>
<dbReference type="EMBL" id="JAAWWB010000034">
    <property type="protein sequence ID" value="KAG6741806.1"/>
    <property type="molecule type" value="Genomic_DNA"/>
</dbReference>
<feature type="region of interest" description="Disordered" evidence="12">
    <location>
        <begin position="1863"/>
        <end position="1914"/>
    </location>
</feature>
<dbReference type="FunFam" id="1.25.10.10:FF:000697">
    <property type="entry name" value="Sister chromatid cohesion protein"/>
    <property type="match status" value="1"/>
</dbReference>
<dbReference type="PROSITE" id="PS00435">
    <property type="entry name" value="PEROXIDASE_1"/>
    <property type="match status" value="1"/>
</dbReference>
<dbReference type="PANTHER" id="PTHR21704:SF18">
    <property type="entry name" value="NIPPED-B-LIKE PROTEIN"/>
    <property type="match status" value="1"/>
</dbReference>
<dbReference type="GO" id="GO:0140588">
    <property type="term" value="P:chromatin looping"/>
    <property type="evidence" value="ECO:0007669"/>
    <property type="project" value="InterPro"/>
</dbReference>
<evidence type="ECO:0000256" key="3">
    <source>
        <dbReference type="ARBA" id="ARBA00022737"/>
    </source>
</evidence>
<keyword evidence="6" id="KW-0560">Oxidoreductase</keyword>
<evidence type="ECO:0000256" key="12">
    <source>
        <dbReference type="SAM" id="MobiDB-lite"/>
    </source>
</evidence>
<dbReference type="InterPro" id="IPR019787">
    <property type="entry name" value="Znf_PHD-finger"/>
</dbReference>
<dbReference type="GO" id="GO:1990414">
    <property type="term" value="P:replication-born double-strand break repair via sister chromatid exchange"/>
    <property type="evidence" value="ECO:0007669"/>
    <property type="project" value="TreeGrafter"/>
</dbReference>
<evidence type="ECO:0000256" key="10">
    <source>
        <dbReference type="PROSITE-ProRule" id="PRU00146"/>
    </source>
</evidence>
<dbReference type="GO" id="GO:0034087">
    <property type="term" value="P:establishment of mitotic sister chromatid cohesion"/>
    <property type="evidence" value="ECO:0007669"/>
    <property type="project" value="TreeGrafter"/>
</dbReference>
<keyword evidence="4 10" id="KW-0863">Zinc-finger</keyword>
<dbReference type="PROSITE" id="PS50016">
    <property type="entry name" value="ZF_PHD_2"/>
    <property type="match status" value="1"/>
</dbReference>
<protein>
    <recommendedName>
        <fullName evidence="11">Sister chromatid cohesion protein</fullName>
    </recommendedName>
</protein>
<dbReference type="OrthoDB" id="418242at2759"/>
<reference evidence="14" key="1">
    <citation type="journal article" date="2020" name="bioRxiv">
        <title>Hybrid origin of Populus tomentosa Carr. identified through genome sequencing and phylogenomic analysis.</title>
        <authorList>
            <person name="An X."/>
            <person name="Gao K."/>
            <person name="Chen Z."/>
            <person name="Li J."/>
            <person name="Yang X."/>
            <person name="Yang X."/>
            <person name="Zhou J."/>
            <person name="Guo T."/>
            <person name="Zhao T."/>
            <person name="Huang S."/>
            <person name="Miao D."/>
            <person name="Khan W.U."/>
            <person name="Rao P."/>
            <person name="Ye M."/>
            <person name="Lei B."/>
            <person name="Liao W."/>
            <person name="Wang J."/>
            <person name="Ji L."/>
            <person name="Li Y."/>
            <person name="Guo B."/>
            <person name="Mustafa N.S."/>
            <person name="Li S."/>
            <person name="Yun Q."/>
            <person name="Keller S.R."/>
            <person name="Mao J."/>
            <person name="Zhang R."/>
            <person name="Strauss S.H."/>
        </authorList>
    </citation>
    <scope>NUCLEOTIDE SEQUENCE</scope>
    <source>
        <strain evidence="14">GM15</strain>
        <tissue evidence="14">Leaf</tissue>
    </source>
</reference>
<feature type="compositionally biased region" description="Acidic residues" evidence="12">
    <location>
        <begin position="1882"/>
        <end position="1892"/>
    </location>
</feature>
<dbReference type="GO" id="GO:0071169">
    <property type="term" value="P:establishment of protein localization to chromatin"/>
    <property type="evidence" value="ECO:0007669"/>
    <property type="project" value="TreeGrafter"/>
</dbReference>
<dbReference type="InterPro" id="IPR019786">
    <property type="entry name" value="Zinc_finger_PHD-type_CS"/>
</dbReference>
<dbReference type="PANTHER" id="PTHR21704">
    <property type="entry name" value="NIPPED-B-LIKE PROTEIN DELANGIN SCC2-RELATED"/>
    <property type="match status" value="1"/>
</dbReference>
<keyword evidence="9 11" id="KW-0131">Cell cycle</keyword>
<keyword evidence="8 11" id="KW-0539">Nucleus</keyword>
<evidence type="ECO:0000313" key="14">
    <source>
        <dbReference type="EMBL" id="KAG6741806.1"/>
    </source>
</evidence>
<keyword evidence="3 11" id="KW-0677">Repeat</keyword>
<sequence>MSNSNSNPSGSGSVPRGIGLSNSIHSEVAPCLPLPSLPVFCGASDPELRLFDGASARNSNFWFLNRNEILSQSPRIADLLRQTDVSYLTLRDENRETASDNVERLELYEEVLRCNPDAFEYVTHGSLHSSFRLMFIRWRDDCELWESFAKGYNSKLLGICFHMRVLFEFDHNTQIDLHLICFWLVAGITFALEMPGLLPIQRGKGQISGNAAFESKRIELSVPVSFQAQRDYDGFQNHQPKYTPNDIASSLRKPKVKKKGSGDISAAIQPDPAELQDATIGSFCDMLEDFCGRAEVPGDDREEAEWLSLPAADLRKLVNEITSLRAKKLLNLIPVEVLVRLLRVLDHQIHRAEGLSIDECEHSDSEVVSYVFCALESIHAALAVMAHDNMPKQLYKEEIIERILEFSKHQIMDVMSAYDPSYRALHRPSENVAPEGYEDEEPDPDYGSANKKRRTVKSVRVKKSSSNRVSGAVNTILQKLCTILGLLKDLFLIERLSDSCILQLVRTSFTTFLVDNIQLLQMKAIGLICGIFYSYIQHRPYIIDEIVQLLWKLPSSKRALRAYHLPDEEQRQIQMVTALLIQLVQSSANLPDALRQASSGNSILEVSLDASYPIKSHEAATETCCLFWTRVLQRFTTVKNQDASELKVMMENLVTDLLTTLNLPEYPSSSPILEVLCVLLLQNAGLKSKDVSARSMAIDFLGTIAARLKQDALICSGNKFWILQELSCGDDVDLSFPKDACCVCLDGRVENRLFMCPGCRRLFHADCMGVREHEAPNRSWHCMICLCKNQLLVLQSYSDSHYKDEEKKDNIRSMNNLDASDTVTKAEIVQQMLLNYLQDVVSADDAYLFVRWFYLCLWYKDDPKSKQKFMYHLTRMKSNLIVRDSGTAFSLLTRDSVKKIALALGQNSSFCRGFDKILHMLLASLRENSPVIRAKALRAVSIIVEADPDVLRDKRVQLAVEGRFCDSAISVREAALELVGRHIASHPDVGLQVAERIKDTGVSVRKRAIKIIRDMCISNPNFTQFTTACIEIISRVSDDESSIQDLVCKTFYEFWFEEPSGSRTQFFGDGSSVPLEVAKKTEQIVEMLRRMPSHQLLVTVIKRNLALDFFPQSAKAVGINPVSLASVRKRCELMCKCLLERILQVEEMNSDEVELCTLPYVLALHAFCVVDPTLCAPASDPSQFVVTLQPYLKSQVDNRAIAQLLESIIFIIDSVLPLIRKLPQSVVEELEQDLKQMIVRHSFLTVVHACIKCLCSLSKVAAKGASVVEYLIQVFFKRLDAQGIDNKQLAGRSLFCLGLLIRYGNSLLSISNNKNIDVASSLSLFKKHLLMEDFSIKVRSLQALGFVLIARPEFMLEKDIGKILEATLSSGSHVRLKMQALQNMHEYLLDAESQMDTDKTNSVAHHPVEGSNSVPVAAGAGDTNICGGIVQLYWDHILGTCLDFNEQVRQTALKIVEVVLRQGLVHPITCVPYLIALETDPQELNSKLAHHLLMNMNEKYPAFFESRLGDGLQLSFIFMKSIVNISPEIPNQKLQSKTAGNLKGKPEGGSLSQARLGVSRIYKLIRGNRVSRNKFMSSIVRKFDNPSRSDSVIPFLVYCTEMLALLPFTLPDEPLYLIYVINRVIQVRAGALEANMKGLILHFSQRNARMVNENGFIQRELAEPISHHMDMNGTIQPKPDGQPDHSPLRSFDLNGTVQEQPADHAVLNSSVSRYPKIERVSSGESVGISKDDVEKIQGLILRKNRSMEGCVLLPFLFGFLSSPSVQCLGVMVDCLAATALELLLKLKRHLKIVYGLNDARCQAFSPTEPPKPGEAFSRQNIPFDMSQTGTSLPSTYQDLVQRYQEFKGALKEDTVDYSTYTANIKRKRPAPRKVKSGRVMGDDEDDEEDEDWASGGRRLGSGRKGNSSRSRHRQ</sequence>
<dbReference type="PROSITE" id="PS01359">
    <property type="entry name" value="ZF_PHD_1"/>
    <property type="match status" value="1"/>
</dbReference>
<dbReference type="InterPro" id="IPR024986">
    <property type="entry name" value="Nipped-B_C"/>
</dbReference>
<feature type="compositionally biased region" description="Basic residues" evidence="12">
    <location>
        <begin position="1864"/>
        <end position="1876"/>
    </location>
</feature>
<dbReference type="CDD" id="cd15489">
    <property type="entry name" value="PHD_SF"/>
    <property type="match status" value="1"/>
</dbReference>
<dbReference type="GO" id="GO:0016491">
    <property type="term" value="F:oxidoreductase activity"/>
    <property type="evidence" value="ECO:0007669"/>
    <property type="project" value="UniProtKB-KW"/>
</dbReference>
<evidence type="ECO:0000256" key="7">
    <source>
        <dbReference type="ARBA" id="ARBA00023004"/>
    </source>
</evidence>
<keyword evidence="15" id="KW-1185">Reference proteome</keyword>
<evidence type="ECO:0000256" key="1">
    <source>
        <dbReference type="ARBA" id="ARBA00004123"/>
    </source>
</evidence>
<evidence type="ECO:0000256" key="2">
    <source>
        <dbReference type="ARBA" id="ARBA00022723"/>
    </source>
</evidence>
<accession>A0A8X7XZX5</accession>
<evidence type="ECO:0000256" key="5">
    <source>
        <dbReference type="ARBA" id="ARBA00022833"/>
    </source>
</evidence>
<dbReference type="Pfam" id="PF12830">
    <property type="entry name" value="Nipped-B_C"/>
    <property type="match status" value="1"/>
</dbReference>
<gene>
    <name evidence="14" type="ORF">POTOM_055085</name>
</gene>
<keyword evidence="7" id="KW-0408">Iron</keyword>
<comment type="similarity">
    <text evidence="11">Belongs to the SCC2/Nipped-B family.</text>
</comment>
<comment type="subcellular location">
    <subcellularLocation>
        <location evidence="1 11">Nucleus</location>
    </subcellularLocation>
</comment>
<dbReference type="Proteomes" id="UP000886885">
    <property type="component" value="Chromosome 17D"/>
</dbReference>
<evidence type="ECO:0000256" key="9">
    <source>
        <dbReference type="ARBA" id="ARBA00023306"/>
    </source>
</evidence>
<feature type="region of interest" description="Disordered" evidence="12">
    <location>
        <begin position="432"/>
        <end position="454"/>
    </location>
</feature>
<comment type="caution">
    <text evidence="14">The sequence shown here is derived from an EMBL/GenBank/DDBJ whole genome shotgun (WGS) entry which is preliminary data.</text>
</comment>
<dbReference type="InterPro" id="IPR026003">
    <property type="entry name" value="Cohesin_HEAT"/>
</dbReference>
<dbReference type="InterPro" id="IPR001965">
    <property type="entry name" value="Znf_PHD"/>
</dbReference>
<feature type="domain" description="PHD-type" evidence="13">
    <location>
        <begin position="738"/>
        <end position="788"/>
    </location>
</feature>
<name>A0A8X7XZX5_POPTO</name>
<evidence type="ECO:0000256" key="11">
    <source>
        <dbReference type="RuleBase" id="RU364107"/>
    </source>
</evidence>
<dbReference type="GO" id="GO:0003682">
    <property type="term" value="F:chromatin binding"/>
    <property type="evidence" value="ECO:0007669"/>
    <property type="project" value="TreeGrafter"/>
</dbReference>
<keyword evidence="5" id="KW-0862">Zinc</keyword>
<dbReference type="GO" id="GO:0061775">
    <property type="term" value="F:cohesin loader activity"/>
    <property type="evidence" value="ECO:0007669"/>
    <property type="project" value="InterPro"/>
</dbReference>
<keyword evidence="2" id="KW-0479">Metal-binding</keyword>
<organism evidence="14 15">
    <name type="scientific">Populus tomentosa</name>
    <name type="common">Chinese white poplar</name>
    <dbReference type="NCBI Taxonomy" id="118781"/>
    <lineage>
        <taxon>Eukaryota</taxon>
        <taxon>Viridiplantae</taxon>
        <taxon>Streptophyta</taxon>
        <taxon>Embryophyta</taxon>
        <taxon>Tracheophyta</taxon>
        <taxon>Spermatophyta</taxon>
        <taxon>Magnoliopsida</taxon>
        <taxon>eudicotyledons</taxon>
        <taxon>Gunneridae</taxon>
        <taxon>Pentapetalae</taxon>
        <taxon>rosids</taxon>
        <taxon>fabids</taxon>
        <taxon>Malpighiales</taxon>
        <taxon>Salicaceae</taxon>
        <taxon>Saliceae</taxon>
        <taxon>Populus</taxon>
    </lineage>
</organism>
<dbReference type="InterPro" id="IPR033031">
    <property type="entry name" value="Scc2/Nipped-B"/>
</dbReference>
<evidence type="ECO:0000256" key="4">
    <source>
        <dbReference type="ARBA" id="ARBA00022771"/>
    </source>
</evidence>